<evidence type="ECO:0000313" key="16">
    <source>
        <dbReference type="Proteomes" id="UP000297149"/>
    </source>
</evidence>
<feature type="transmembrane region" description="Helical" evidence="12">
    <location>
        <begin position="49"/>
        <end position="67"/>
    </location>
</feature>
<sequence>MHYVFISEFISLSWTGLWWGLGIGYVVMILCVIVVVISENRNPLKTLGWVMALLLFPVGGVILYFVFGRSIRNVRMISRRNRRKLLKHEGTQPLPKLDRQLTVENRQRIRLAYSIGGANLYTGNDVMIFNSGERHFKALFDDLRNAREYINLQFYIIACDSIGRELRDILIERARAGVKVRVIYDYIGSFDARRRDFFQRMKENGVEVHSFFRLSFPSHVNRLNWRNHRKVVVIDGKVGYIGGMNVAERYVSGGALGKWRDTAARITGPCVAALQYHFAVDWKFMGHDLLCDPVGSDKAVWHEGVRNVTLQVLASGPNDRWGNMTLLFYKAISSARRRVWLQTPYFLPSEGLLKALESAALAGVDVRVMMPMRSDSRVLTYSSHSYIEECLLAGVKVYLYDAGMLHAKVLIVDDDFSTLGSTNFDFRSLEHNFEENVVMYSPETNRILTKNFEEDAKECVKLKLSEWNRRDGKRKFQESLCRLLSPIL</sequence>
<dbReference type="AlphaFoldDB" id="A0A4P7W5J8"/>
<protein>
    <recommendedName>
        <fullName evidence="12 13">Cardiolipin synthase</fullName>
        <shortName evidence="12">CL synthase</shortName>
        <ecNumber evidence="12 13">2.7.8.-</ecNumber>
    </recommendedName>
</protein>
<name>A0A4P7W5J8_9BACT</name>
<dbReference type="NCBIfam" id="TIGR04265">
    <property type="entry name" value="bac_cardiolipin"/>
    <property type="match status" value="1"/>
</dbReference>
<organism evidence="15 16">
    <name type="scientific">Duncaniella dubosii</name>
    <dbReference type="NCBI Taxonomy" id="2518971"/>
    <lineage>
        <taxon>Bacteria</taxon>
        <taxon>Pseudomonadati</taxon>
        <taxon>Bacteroidota</taxon>
        <taxon>Bacteroidia</taxon>
        <taxon>Bacteroidales</taxon>
        <taxon>Muribaculaceae</taxon>
        <taxon>Duncaniella</taxon>
    </lineage>
</organism>
<comment type="catalytic activity">
    <reaction evidence="12">
        <text>2 a 1,2-diacyl-sn-glycero-3-phospho-(1'-sn-glycerol) = a cardiolipin + glycerol</text>
        <dbReference type="Rhea" id="RHEA:31451"/>
        <dbReference type="ChEBI" id="CHEBI:17754"/>
        <dbReference type="ChEBI" id="CHEBI:62237"/>
        <dbReference type="ChEBI" id="CHEBI:64716"/>
    </reaction>
</comment>
<dbReference type="HAMAP" id="MF_01916">
    <property type="entry name" value="Cardiolipin_synth_Cls"/>
    <property type="match status" value="1"/>
</dbReference>
<dbReference type="PANTHER" id="PTHR21248:SF22">
    <property type="entry name" value="PHOSPHOLIPASE D"/>
    <property type="match status" value="1"/>
</dbReference>
<feature type="active site" evidence="12">
    <location>
        <position position="230"/>
    </location>
</feature>
<keyword evidence="3 12" id="KW-0444">Lipid biosynthesis</keyword>
<feature type="active site" evidence="12">
    <location>
        <position position="408"/>
    </location>
</feature>
<comment type="similarity">
    <text evidence="12">Belongs to the phospholipase D family. Cardiolipin synthase subfamily.</text>
</comment>
<feature type="domain" description="PLD phosphodiesterase" evidence="14">
    <location>
        <begin position="223"/>
        <end position="250"/>
    </location>
</feature>
<dbReference type="CDD" id="cd09110">
    <property type="entry name" value="PLDc_CLS_1"/>
    <property type="match status" value="1"/>
</dbReference>
<dbReference type="SUPFAM" id="SSF56024">
    <property type="entry name" value="Phospholipase D/nuclease"/>
    <property type="match status" value="2"/>
</dbReference>
<evidence type="ECO:0000256" key="12">
    <source>
        <dbReference type="HAMAP-Rule" id="MF_01916"/>
    </source>
</evidence>
<feature type="transmembrane region" description="Helical" evidence="12">
    <location>
        <begin position="17"/>
        <end position="37"/>
    </location>
</feature>
<dbReference type="PANTHER" id="PTHR21248">
    <property type="entry name" value="CARDIOLIPIN SYNTHASE"/>
    <property type="match status" value="1"/>
</dbReference>
<reference evidence="16" key="1">
    <citation type="submission" date="2019-02" db="EMBL/GenBank/DDBJ databases">
        <title>Isolation and identification of novel species under the genus Muribaculum.</title>
        <authorList>
            <person name="Miyake S."/>
            <person name="Ding Y."/>
            <person name="Low A."/>
            <person name="Soh M."/>
            <person name="Seedorf H."/>
        </authorList>
    </citation>
    <scope>NUCLEOTIDE SEQUENCE [LARGE SCALE GENOMIC DNA]</scope>
    <source>
        <strain evidence="16">H5</strain>
    </source>
</reference>
<evidence type="ECO:0000256" key="8">
    <source>
        <dbReference type="ARBA" id="ARBA00023098"/>
    </source>
</evidence>
<dbReference type="EMBL" id="CP039396">
    <property type="protein sequence ID" value="QCD43347.1"/>
    <property type="molecule type" value="Genomic_DNA"/>
</dbReference>
<dbReference type="Gene3D" id="3.30.870.10">
    <property type="entry name" value="Endonuclease Chain A"/>
    <property type="match status" value="2"/>
</dbReference>
<evidence type="ECO:0000256" key="7">
    <source>
        <dbReference type="ARBA" id="ARBA00022989"/>
    </source>
</evidence>
<evidence type="ECO:0000256" key="11">
    <source>
        <dbReference type="ARBA" id="ARBA00023264"/>
    </source>
</evidence>
<evidence type="ECO:0000259" key="14">
    <source>
        <dbReference type="PROSITE" id="PS50035"/>
    </source>
</evidence>
<dbReference type="RefSeq" id="WP_123615212.1">
    <property type="nucleotide sequence ID" value="NZ_CAXHQF010000056.1"/>
</dbReference>
<evidence type="ECO:0000256" key="2">
    <source>
        <dbReference type="ARBA" id="ARBA00022475"/>
    </source>
</evidence>
<evidence type="ECO:0000313" key="15">
    <source>
        <dbReference type="EMBL" id="QCD43347.1"/>
    </source>
</evidence>
<dbReference type="SMART" id="SM00155">
    <property type="entry name" value="PLDc"/>
    <property type="match status" value="2"/>
</dbReference>
<keyword evidence="8 12" id="KW-0443">Lipid metabolism</keyword>
<accession>A0A4P7W5J8</accession>
<feature type="active site" evidence="12">
    <location>
        <position position="406"/>
    </location>
</feature>
<feature type="domain" description="PLD phosphodiesterase" evidence="14">
    <location>
        <begin position="401"/>
        <end position="428"/>
    </location>
</feature>
<evidence type="ECO:0000256" key="13">
    <source>
        <dbReference type="NCBIfam" id="TIGR04265"/>
    </source>
</evidence>
<dbReference type="GO" id="GO:0005886">
    <property type="term" value="C:plasma membrane"/>
    <property type="evidence" value="ECO:0007669"/>
    <property type="project" value="UniProtKB-SubCell"/>
</dbReference>
<proteinExistence type="inferred from homology"/>
<dbReference type="InterPro" id="IPR027379">
    <property type="entry name" value="CLS_N"/>
</dbReference>
<comment type="subcellular location">
    <subcellularLocation>
        <location evidence="1 12">Cell membrane</location>
        <topology evidence="1 12">Multi-pass membrane protein</topology>
    </subcellularLocation>
</comment>
<feature type="active site" evidence="12">
    <location>
        <position position="413"/>
    </location>
</feature>
<evidence type="ECO:0000256" key="3">
    <source>
        <dbReference type="ARBA" id="ARBA00022516"/>
    </source>
</evidence>
<keyword evidence="7 12" id="KW-1133">Transmembrane helix</keyword>
<dbReference type="GO" id="GO:0032049">
    <property type="term" value="P:cardiolipin biosynthetic process"/>
    <property type="evidence" value="ECO:0007669"/>
    <property type="project" value="UniProtKB-UniRule"/>
</dbReference>
<keyword evidence="11 12" id="KW-1208">Phospholipid metabolism</keyword>
<evidence type="ECO:0000256" key="10">
    <source>
        <dbReference type="ARBA" id="ARBA00023209"/>
    </source>
</evidence>
<keyword evidence="9 12" id="KW-0472">Membrane</keyword>
<evidence type="ECO:0000256" key="6">
    <source>
        <dbReference type="ARBA" id="ARBA00022737"/>
    </source>
</evidence>
<keyword evidence="16" id="KW-1185">Reference proteome</keyword>
<keyword evidence="6" id="KW-0677">Repeat</keyword>
<keyword evidence="5 12" id="KW-0812">Transmembrane</keyword>
<dbReference type="KEGG" id="ddb:E7747_14335"/>
<dbReference type="Pfam" id="PF13396">
    <property type="entry name" value="PLDc_N"/>
    <property type="match status" value="1"/>
</dbReference>
<comment type="function">
    <text evidence="12">Catalyzes the reversible phosphatidyl group transfer from one phosphatidylglycerol molecule to another to form cardiolipin (CL) (diphosphatidylglycerol) and glycerol.</text>
</comment>
<dbReference type="Pfam" id="PF13091">
    <property type="entry name" value="PLDc_2"/>
    <property type="match status" value="2"/>
</dbReference>
<dbReference type="Proteomes" id="UP000297149">
    <property type="component" value="Chromosome"/>
</dbReference>
<dbReference type="PROSITE" id="PS50035">
    <property type="entry name" value="PLD"/>
    <property type="match status" value="2"/>
</dbReference>
<evidence type="ECO:0000256" key="4">
    <source>
        <dbReference type="ARBA" id="ARBA00022679"/>
    </source>
</evidence>
<dbReference type="InterPro" id="IPR022924">
    <property type="entry name" value="Cardiolipin_synthase"/>
</dbReference>
<keyword evidence="2 12" id="KW-1003">Cell membrane</keyword>
<dbReference type="InterPro" id="IPR030874">
    <property type="entry name" value="Cardiolipin_synth_Firmi"/>
</dbReference>
<feature type="active site" evidence="12">
    <location>
        <position position="235"/>
    </location>
</feature>
<evidence type="ECO:0000256" key="5">
    <source>
        <dbReference type="ARBA" id="ARBA00022692"/>
    </source>
</evidence>
<dbReference type="InterPro" id="IPR001736">
    <property type="entry name" value="PLipase_D/transphosphatidylase"/>
</dbReference>
<evidence type="ECO:0000256" key="9">
    <source>
        <dbReference type="ARBA" id="ARBA00023136"/>
    </source>
</evidence>
<dbReference type="EC" id="2.7.8.-" evidence="12 13"/>
<evidence type="ECO:0000256" key="1">
    <source>
        <dbReference type="ARBA" id="ARBA00004651"/>
    </source>
</evidence>
<feature type="active site" evidence="12">
    <location>
        <position position="228"/>
    </location>
</feature>
<dbReference type="GO" id="GO:0008808">
    <property type="term" value="F:cardiolipin synthase activity"/>
    <property type="evidence" value="ECO:0007669"/>
    <property type="project" value="UniProtKB-UniRule"/>
</dbReference>
<gene>
    <name evidence="15" type="primary">cls</name>
    <name evidence="15" type="ORF">E7747_14335</name>
</gene>
<keyword evidence="4 12" id="KW-0808">Transferase</keyword>
<keyword evidence="10 12" id="KW-0594">Phospholipid biosynthesis</keyword>
<dbReference type="InterPro" id="IPR025202">
    <property type="entry name" value="PLD-like_dom"/>
</dbReference>
<dbReference type="CDD" id="cd09112">
    <property type="entry name" value="PLDc_CLS_2"/>
    <property type="match status" value="1"/>
</dbReference>